<comment type="caution">
    <text evidence="2">The sequence shown here is derived from an EMBL/GenBank/DDBJ whole genome shotgun (WGS) entry which is preliminary data.</text>
</comment>
<proteinExistence type="predicted"/>
<sequence length="320" mass="35828">MKKHHPQPSATPEALYATVNKQNRGDQRKPTPEDEVTYASVSSVSPSRGRHHDQGRENSETIYAEVASPRHGEEVTYASVSSVSPSRGRHHGQGRENSETIYAEVASPRHGEEVTYASVSSVSPSRGRHHGQGRENPETTYAEVAPQQRGKSPSFTPEQVSAMLLKDPHVQAFAQEVMYWGKAVYGKDNIFQQHMQDILKDPSKGGEFSYQLAAEPESIHKFAGHQALGIKSPARREAEKGFPPLIDAIDNYTKAVETATQRLTQTPMAEQRRHRENAPQAERTHHHHRHHERGGQKQESPEHSPQRQRHGENKGMAFSM</sequence>
<evidence type="ECO:0000313" key="3">
    <source>
        <dbReference type="Proteomes" id="UP000230791"/>
    </source>
</evidence>
<feature type="compositionally biased region" description="Basic and acidic residues" evidence="1">
    <location>
        <begin position="23"/>
        <end position="32"/>
    </location>
</feature>
<evidence type="ECO:0000313" key="2">
    <source>
        <dbReference type="EMBL" id="PIT67918.1"/>
    </source>
</evidence>
<dbReference type="RefSeq" id="WP_100131263.1">
    <property type="nucleotide sequence ID" value="NZ_CADDYJ010000047.1"/>
</dbReference>
<dbReference type="OrthoDB" id="7922813at2"/>
<feature type="region of interest" description="Disordered" evidence="1">
    <location>
        <begin position="263"/>
        <end position="320"/>
    </location>
</feature>
<name>A0A2N9Y885_9HYPH</name>
<dbReference type="Proteomes" id="UP000230791">
    <property type="component" value="Unassembled WGS sequence"/>
</dbReference>
<feature type="compositionally biased region" description="Basic and acidic residues" evidence="1">
    <location>
        <begin position="293"/>
        <end position="313"/>
    </location>
</feature>
<evidence type="ECO:0000256" key="1">
    <source>
        <dbReference type="SAM" id="MobiDB-lite"/>
    </source>
</evidence>
<feature type="region of interest" description="Disordered" evidence="1">
    <location>
        <begin position="1"/>
        <end position="157"/>
    </location>
</feature>
<dbReference type="NCBIfam" id="NF033856">
    <property type="entry name" value="T4SS_effec_BID"/>
    <property type="match status" value="1"/>
</dbReference>
<reference evidence="2 3" key="1">
    <citation type="submission" date="2017-06" db="EMBL/GenBank/DDBJ databases">
        <title>Draft genome of Bartonella tribocorum C635.</title>
        <authorList>
            <person name="Hadjadj L."/>
            <person name="Jiyipong T."/>
            <person name="Diene S.M."/>
            <person name="Morand S."/>
            <person name="Rolain J.-M."/>
        </authorList>
    </citation>
    <scope>NUCLEOTIDE SEQUENCE [LARGE SCALE GENOMIC DNA]</scope>
    <source>
        <strain evidence="2 3">C635</strain>
    </source>
</reference>
<organism evidence="2 3">
    <name type="scientific">Bartonella tribocorum</name>
    <dbReference type="NCBI Taxonomy" id="85701"/>
    <lineage>
        <taxon>Bacteria</taxon>
        <taxon>Pseudomonadati</taxon>
        <taxon>Pseudomonadota</taxon>
        <taxon>Alphaproteobacteria</taxon>
        <taxon>Hyphomicrobiales</taxon>
        <taxon>Bartonellaceae</taxon>
        <taxon>Bartonella</taxon>
    </lineage>
</organism>
<dbReference type="AlphaFoldDB" id="A0A2N9Y885"/>
<accession>A0A2N9Y885</accession>
<dbReference type="EMBL" id="NJPP01000060">
    <property type="protein sequence ID" value="PIT67918.1"/>
    <property type="molecule type" value="Genomic_DNA"/>
</dbReference>
<gene>
    <name evidence="2" type="ORF">CEV08_09000</name>
</gene>
<protein>
    <submittedName>
        <fullName evidence="2">BepH protein</fullName>
    </submittedName>
</protein>